<feature type="compositionally biased region" description="Low complexity" evidence="1">
    <location>
        <begin position="127"/>
        <end position="142"/>
    </location>
</feature>
<organism evidence="2">
    <name type="scientific">uncultured Bacteroidota bacterium</name>
    <dbReference type="NCBI Taxonomy" id="152509"/>
    <lineage>
        <taxon>Bacteria</taxon>
        <taxon>Pseudomonadati</taxon>
        <taxon>Bacteroidota</taxon>
        <taxon>environmental samples</taxon>
    </lineage>
</organism>
<dbReference type="AlphaFoldDB" id="H5SK48"/>
<dbReference type="EMBL" id="AP011750">
    <property type="protein sequence ID" value="BAL56534.1"/>
    <property type="molecule type" value="Genomic_DNA"/>
</dbReference>
<feature type="region of interest" description="Disordered" evidence="1">
    <location>
        <begin position="100"/>
        <end position="142"/>
    </location>
</feature>
<gene>
    <name evidence="2" type="ORF">HGMM_F40B03C22</name>
</gene>
<name>H5SK48_9BACT</name>
<evidence type="ECO:0008006" key="3">
    <source>
        <dbReference type="Google" id="ProtNLM"/>
    </source>
</evidence>
<sequence length="142" mass="15047">MRTLAYMTVATLLWVGLAKADGEKASRMVLKVDKAQVEAAQKALAGIEGIRSVKYEEKESELVIFYDKPKLGCCSRIHSALKSAGVTYTLVSNKEYPACSGKHEEGHSDAGTSTPVQTVKGKKGKKGCCSGAKSSSCEGKAS</sequence>
<reference evidence="2" key="2">
    <citation type="journal article" date="2012" name="PLoS ONE">
        <title>A Deeply Branching Thermophilic Bacterium with an Ancient Acetyl-CoA Pathway Dominates a Subsurface Ecosystem.</title>
        <authorList>
            <person name="Takami H."/>
            <person name="Noguchi H."/>
            <person name="Takaki Y."/>
            <person name="Uchiyama I."/>
            <person name="Toyoda A."/>
            <person name="Nishi S."/>
            <person name="Chee G.-J."/>
            <person name="Arai W."/>
            <person name="Nunoura T."/>
            <person name="Itoh T."/>
            <person name="Hattori M."/>
            <person name="Takai K."/>
        </authorList>
    </citation>
    <scope>NUCLEOTIDE SEQUENCE</scope>
</reference>
<protein>
    <recommendedName>
        <fullName evidence="3">HMA domain-containing protein</fullName>
    </recommendedName>
</protein>
<proteinExistence type="predicted"/>
<accession>H5SK48</accession>
<evidence type="ECO:0000256" key="1">
    <source>
        <dbReference type="SAM" id="MobiDB-lite"/>
    </source>
</evidence>
<reference evidence="2" key="1">
    <citation type="journal article" date="2005" name="Environ. Microbiol.">
        <title>Genetic and functional properties of uncultivated thermophilic crenarchaeotes from a subsurface gold mine as revealed by analysis of genome fragments.</title>
        <authorList>
            <person name="Nunoura T."/>
            <person name="Hirayama H."/>
            <person name="Takami H."/>
            <person name="Oida H."/>
            <person name="Nishi S."/>
            <person name="Shimamura S."/>
            <person name="Suzuki Y."/>
            <person name="Inagaki F."/>
            <person name="Takai K."/>
            <person name="Nealson K.H."/>
            <person name="Horikoshi K."/>
        </authorList>
    </citation>
    <scope>NUCLEOTIDE SEQUENCE</scope>
</reference>
<evidence type="ECO:0000313" key="2">
    <source>
        <dbReference type="EMBL" id="BAL56534.1"/>
    </source>
</evidence>